<keyword evidence="1" id="KW-1133">Transmembrane helix</keyword>
<dbReference type="InterPro" id="IPR025407">
    <property type="entry name" value="DUF4133"/>
</dbReference>
<dbReference type="Pfam" id="PF13571">
    <property type="entry name" value="DUF4133"/>
    <property type="match status" value="1"/>
</dbReference>
<reference evidence="2" key="2">
    <citation type="submission" date="2020-09" db="EMBL/GenBank/DDBJ databases">
        <authorList>
            <person name="Sun Q."/>
            <person name="Zhou Y."/>
        </authorList>
    </citation>
    <scope>NUCLEOTIDE SEQUENCE</scope>
    <source>
        <strain evidence="2">CGMCC 1.15290</strain>
    </source>
</reference>
<gene>
    <name evidence="2" type="ORF">GCM10011379_06960</name>
</gene>
<keyword evidence="1" id="KW-0812">Transmembrane</keyword>
<evidence type="ECO:0000313" key="2">
    <source>
        <dbReference type="EMBL" id="GGH59789.1"/>
    </source>
</evidence>
<feature type="transmembrane region" description="Helical" evidence="1">
    <location>
        <begin position="48"/>
        <end position="66"/>
    </location>
</feature>
<evidence type="ECO:0000313" key="3">
    <source>
        <dbReference type="Proteomes" id="UP000627292"/>
    </source>
</evidence>
<proteinExistence type="predicted"/>
<sequence length="122" mass="13618">MSVFEINKGVNKPIVFKGFKAQYITFLAIGLVVLLLLFAILYITGVHIYVTLMVILPAGATYVGYIQRLSHKYGEHGLMKQAAFKRLPHSITSKSANLFTALNINHEDRKTGKPVSDPKSRK</sequence>
<accession>A0A917IPZ1</accession>
<dbReference type="AlphaFoldDB" id="A0A917IPZ1"/>
<evidence type="ECO:0000256" key="1">
    <source>
        <dbReference type="SAM" id="Phobius"/>
    </source>
</evidence>
<organism evidence="2 3">
    <name type="scientific">Filimonas zeae</name>
    <dbReference type="NCBI Taxonomy" id="1737353"/>
    <lineage>
        <taxon>Bacteria</taxon>
        <taxon>Pseudomonadati</taxon>
        <taxon>Bacteroidota</taxon>
        <taxon>Chitinophagia</taxon>
        <taxon>Chitinophagales</taxon>
        <taxon>Chitinophagaceae</taxon>
        <taxon>Filimonas</taxon>
    </lineage>
</organism>
<name>A0A917IPZ1_9BACT</name>
<evidence type="ECO:0008006" key="4">
    <source>
        <dbReference type="Google" id="ProtNLM"/>
    </source>
</evidence>
<keyword evidence="3" id="KW-1185">Reference proteome</keyword>
<dbReference type="Proteomes" id="UP000627292">
    <property type="component" value="Unassembled WGS sequence"/>
</dbReference>
<dbReference type="RefSeq" id="WP_188950584.1">
    <property type="nucleotide sequence ID" value="NZ_BMIB01000001.1"/>
</dbReference>
<comment type="caution">
    <text evidence="2">The sequence shown here is derived from an EMBL/GenBank/DDBJ whole genome shotgun (WGS) entry which is preliminary data.</text>
</comment>
<keyword evidence="1" id="KW-0472">Membrane</keyword>
<protein>
    <recommendedName>
        <fullName evidence="4">DUF4133 domain-containing protein</fullName>
    </recommendedName>
</protein>
<dbReference type="EMBL" id="BMIB01000001">
    <property type="protein sequence ID" value="GGH59789.1"/>
    <property type="molecule type" value="Genomic_DNA"/>
</dbReference>
<reference evidence="2" key="1">
    <citation type="journal article" date="2014" name="Int. J. Syst. Evol. Microbiol.">
        <title>Complete genome sequence of Corynebacterium casei LMG S-19264T (=DSM 44701T), isolated from a smear-ripened cheese.</title>
        <authorList>
            <consortium name="US DOE Joint Genome Institute (JGI-PGF)"/>
            <person name="Walter F."/>
            <person name="Albersmeier A."/>
            <person name="Kalinowski J."/>
            <person name="Ruckert C."/>
        </authorList>
    </citation>
    <scope>NUCLEOTIDE SEQUENCE</scope>
    <source>
        <strain evidence="2">CGMCC 1.15290</strain>
    </source>
</reference>
<feature type="transmembrane region" description="Helical" evidence="1">
    <location>
        <begin position="21"/>
        <end position="42"/>
    </location>
</feature>